<dbReference type="AlphaFoldDB" id="A0AAD8C8W9"/>
<name>A0AAD8C8W9_BIOPF</name>
<keyword evidence="2" id="KW-1185">Reference proteome</keyword>
<dbReference type="EMBL" id="JASAOG010000005">
    <property type="protein sequence ID" value="KAK0068062.1"/>
    <property type="molecule type" value="Genomic_DNA"/>
</dbReference>
<proteinExistence type="predicted"/>
<reference evidence="1" key="2">
    <citation type="submission" date="2023-04" db="EMBL/GenBank/DDBJ databases">
        <authorList>
            <person name="Bu L."/>
            <person name="Lu L."/>
            <person name="Laidemitt M.R."/>
            <person name="Zhang S.M."/>
            <person name="Mutuku M."/>
            <person name="Mkoji G."/>
            <person name="Steinauer M."/>
            <person name="Loker E.S."/>
        </authorList>
    </citation>
    <scope>NUCLEOTIDE SEQUENCE</scope>
    <source>
        <strain evidence="1">KasaAsao</strain>
        <tissue evidence="1">Whole Snail</tissue>
    </source>
</reference>
<reference evidence="1" key="1">
    <citation type="journal article" date="2023" name="PLoS Negl. Trop. Dis.">
        <title>A genome sequence for Biomphalaria pfeifferi, the major vector snail for the human-infecting parasite Schistosoma mansoni.</title>
        <authorList>
            <person name="Bu L."/>
            <person name="Lu L."/>
            <person name="Laidemitt M.R."/>
            <person name="Zhang S.M."/>
            <person name="Mutuku M."/>
            <person name="Mkoji G."/>
            <person name="Steinauer M."/>
            <person name="Loker E.S."/>
        </authorList>
    </citation>
    <scope>NUCLEOTIDE SEQUENCE</scope>
    <source>
        <strain evidence="1">KasaAsao</strain>
    </source>
</reference>
<evidence type="ECO:0000313" key="2">
    <source>
        <dbReference type="Proteomes" id="UP001233172"/>
    </source>
</evidence>
<gene>
    <name evidence="1" type="ORF">Bpfe_001997</name>
</gene>
<dbReference type="Proteomes" id="UP001233172">
    <property type="component" value="Unassembled WGS sequence"/>
</dbReference>
<comment type="caution">
    <text evidence="1">The sequence shown here is derived from an EMBL/GenBank/DDBJ whole genome shotgun (WGS) entry which is preliminary data.</text>
</comment>
<protein>
    <submittedName>
        <fullName evidence="1">Uncharacterized protein</fullName>
    </submittedName>
</protein>
<organism evidence="1 2">
    <name type="scientific">Biomphalaria pfeifferi</name>
    <name type="common">Bloodfluke planorb</name>
    <name type="synonym">Freshwater snail</name>
    <dbReference type="NCBI Taxonomy" id="112525"/>
    <lineage>
        <taxon>Eukaryota</taxon>
        <taxon>Metazoa</taxon>
        <taxon>Spiralia</taxon>
        <taxon>Lophotrochozoa</taxon>
        <taxon>Mollusca</taxon>
        <taxon>Gastropoda</taxon>
        <taxon>Heterobranchia</taxon>
        <taxon>Euthyneura</taxon>
        <taxon>Panpulmonata</taxon>
        <taxon>Hygrophila</taxon>
        <taxon>Lymnaeoidea</taxon>
        <taxon>Planorbidae</taxon>
        <taxon>Biomphalaria</taxon>
    </lineage>
</organism>
<sequence>STCHPIQTPWSSSHPLVIPYRFHMSSLTDSTGHLLQSTDHPLQIPLAIP</sequence>
<feature type="non-terminal residue" evidence="1">
    <location>
        <position position="1"/>
    </location>
</feature>
<accession>A0AAD8C8W9</accession>
<evidence type="ECO:0000313" key="1">
    <source>
        <dbReference type="EMBL" id="KAK0068062.1"/>
    </source>
</evidence>